<dbReference type="AlphaFoldDB" id="R0FML8"/>
<evidence type="ECO:0000256" key="1">
    <source>
        <dbReference type="SAM" id="MobiDB-lite"/>
    </source>
</evidence>
<evidence type="ECO:0000259" key="2">
    <source>
        <dbReference type="Pfam" id="PF20167"/>
    </source>
</evidence>
<dbReference type="EMBL" id="KB870809">
    <property type="protein sequence ID" value="EOA23251.1"/>
    <property type="molecule type" value="Genomic_DNA"/>
</dbReference>
<dbReference type="Proteomes" id="UP000029121">
    <property type="component" value="Unassembled WGS sequence"/>
</dbReference>
<feature type="region of interest" description="Disordered" evidence="1">
    <location>
        <begin position="1"/>
        <end position="53"/>
    </location>
</feature>
<sequence length="431" mass="47368">MSQPNDGSRPGQSQLSSAHPTSAATTSHAIPSLFSGAKSGAPPAKKSRSKVVSPSPEVYPALTRFLRRLSSAQVPLSYSACLPEVSEAQVPLGQLHLSDDTTESSPPPEFLNRYILQRRRIADLIRRFPELNRPATPIFSSRFISAQAAERFQFLHGQAFIPMKILSAEIQNDDVRSILFRADLLPTVTEIDSFIETMVKEFYANLPEAEGRDSEVLRVFVRGSMYEFSPSLINRLFQLPNEPYPLNTSQLRAFGDLDAVAALLTDGQVSTVAEVSTGLLGDIITVLHQISCFNWLPSTNHRALSPDRCVLLYLIAKGERLNFGKIVFDEIRSCASRSGAASSTDCLIFPNLIDQLLRFQRVIPSLTGDVLSSTPTMFVTPEATAPTSGPSLTLAADLAHLAHSATTIMQRFSSKSFLFLVYFSVSHLFFI</sequence>
<proteinExistence type="predicted"/>
<organism evidence="3 4">
    <name type="scientific">Capsella rubella</name>
    <dbReference type="NCBI Taxonomy" id="81985"/>
    <lineage>
        <taxon>Eukaryota</taxon>
        <taxon>Viridiplantae</taxon>
        <taxon>Streptophyta</taxon>
        <taxon>Embryophyta</taxon>
        <taxon>Tracheophyta</taxon>
        <taxon>Spermatophyta</taxon>
        <taxon>Magnoliopsida</taxon>
        <taxon>eudicotyledons</taxon>
        <taxon>Gunneridae</taxon>
        <taxon>Pentapetalae</taxon>
        <taxon>rosids</taxon>
        <taxon>malvids</taxon>
        <taxon>Brassicales</taxon>
        <taxon>Brassicaceae</taxon>
        <taxon>Camelineae</taxon>
        <taxon>Capsella</taxon>
    </lineage>
</organism>
<name>R0FML8_9BRAS</name>
<feature type="compositionally biased region" description="Polar residues" evidence="1">
    <location>
        <begin position="1"/>
        <end position="15"/>
    </location>
</feature>
<evidence type="ECO:0000313" key="3">
    <source>
        <dbReference type="EMBL" id="EOA23251.1"/>
    </source>
</evidence>
<feature type="domain" description="Putative plant transposon protein" evidence="2">
    <location>
        <begin position="186"/>
        <end position="362"/>
    </location>
</feature>
<feature type="compositionally biased region" description="Low complexity" evidence="1">
    <location>
        <begin position="16"/>
        <end position="32"/>
    </location>
</feature>
<protein>
    <recommendedName>
        <fullName evidence="2">Putative plant transposon protein domain-containing protein</fullName>
    </recommendedName>
</protein>
<keyword evidence="4" id="KW-1185">Reference proteome</keyword>
<reference evidence="4" key="1">
    <citation type="journal article" date="2013" name="Nat. Genet.">
        <title>The Capsella rubella genome and the genomic consequences of rapid mating system evolution.</title>
        <authorList>
            <person name="Slotte T."/>
            <person name="Hazzouri K.M."/>
            <person name="Agren J.A."/>
            <person name="Koenig D."/>
            <person name="Maumus F."/>
            <person name="Guo Y.L."/>
            <person name="Steige K."/>
            <person name="Platts A.E."/>
            <person name="Escobar J.S."/>
            <person name="Newman L.K."/>
            <person name="Wang W."/>
            <person name="Mandakova T."/>
            <person name="Vello E."/>
            <person name="Smith L.M."/>
            <person name="Henz S.R."/>
            <person name="Steffen J."/>
            <person name="Takuno S."/>
            <person name="Brandvain Y."/>
            <person name="Coop G."/>
            <person name="Andolfatto P."/>
            <person name="Hu T.T."/>
            <person name="Blanchette M."/>
            <person name="Clark R.M."/>
            <person name="Quesneville H."/>
            <person name="Nordborg M."/>
            <person name="Gaut B.S."/>
            <person name="Lysak M.A."/>
            <person name="Jenkins J."/>
            <person name="Grimwood J."/>
            <person name="Chapman J."/>
            <person name="Prochnik S."/>
            <person name="Shu S."/>
            <person name="Rokhsar D."/>
            <person name="Schmutz J."/>
            <person name="Weigel D."/>
            <person name="Wright S.I."/>
        </authorList>
    </citation>
    <scope>NUCLEOTIDE SEQUENCE [LARGE SCALE GENOMIC DNA]</scope>
    <source>
        <strain evidence="4">cv. Monte Gargano</strain>
    </source>
</reference>
<gene>
    <name evidence="3" type="ORF">CARUB_v10017299mg</name>
</gene>
<accession>R0FML8</accession>
<dbReference type="Pfam" id="PF20167">
    <property type="entry name" value="Transposase_32"/>
    <property type="match status" value="1"/>
</dbReference>
<dbReference type="InterPro" id="IPR046796">
    <property type="entry name" value="Transposase_32_dom"/>
</dbReference>
<evidence type="ECO:0000313" key="4">
    <source>
        <dbReference type="Proteomes" id="UP000029121"/>
    </source>
</evidence>